<dbReference type="InParanoid" id="A0A2H3CUB2"/>
<evidence type="ECO:0000256" key="1">
    <source>
        <dbReference type="SAM" id="MobiDB-lite"/>
    </source>
</evidence>
<proteinExistence type="predicted"/>
<name>A0A2H3CUB2_ARMGA</name>
<organism evidence="2 3">
    <name type="scientific">Armillaria gallica</name>
    <name type="common">Bulbous honey fungus</name>
    <name type="synonym">Armillaria bulbosa</name>
    <dbReference type="NCBI Taxonomy" id="47427"/>
    <lineage>
        <taxon>Eukaryota</taxon>
        <taxon>Fungi</taxon>
        <taxon>Dikarya</taxon>
        <taxon>Basidiomycota</taxon>
        <taxon>Agaricomycotina</taxon>
        <taxon>Agaricomycetes</taxon>
        <taxon>Agaricomycetidae</taxon>
        <taxon>Agaricales</taxon>
        <taxon>Marasmiineae</taxon>
        <taxon>Physalacriaceae</taxon>
        <taxon>Armillaria</taxon>
    </lineage>
</organism>
<sequence length="145" mass="16727">MIWALMIHRRVSYTYRPAGDFPDTPSVDQGQYGTLEYATRYVSAQLCFSSDGTDHWRIADLVNSISRRERYRCSTPSEMNSPVPLSLAYQNTYPYSRDDSFLRLKLLLHPRNYPRCEEAAMADKGESKLWEDDSEAGVASTRETR</sequence>
<gene>
    <name evidence="2" type="ORF">ARMGADRAFT_1092839</name>
</gene>
<evidence type="ECO:0000313" key="2">
    <source>
        <dbReference type="EMBL" id="PBK79703.1"/>
    </source>
</evidence>
<evidence type="ECO:0000313" key="3">
    <source>
        <dbReference type="Proteomes" id="UP000217790"/>
    </source>
</evidence>
<protein>
    <submittedName>
        <fullName evidence="2">Uncharacterized protein</fullName>
    </submittedName>
</protein>
<reference evidence="3" key="1">
    <citation type="journal article" date="2017" name="Nat. Ecol. Evol.">
        <title>Genome expansion and lineage-specific genetic innovations in the forest pathogenic fungi Armillaria.</title>
        <authorList>
            <person name="Sipos G."/>
            <person name="Prasanna A.N."/>
            <person name="Walter M.C."/>
            <person name="O'Connor E."/>
            <person name="Balint B."/>
            <person name="Krizsan K."/>
            <person name="Kiss B."/>
            <person name="Hess J."/>
            <person name="Varga T."/>
            <person name="Slot J."/>
            <person name="Riley R."/>
            <person name="Boka B."/>
            <person name="Rigling D."/>
            <person name="Barry K."/>
            <person name="Lee J."/>
            <person name="Mihaltcheva S."/>
            <person name="LaButti K."/>
            <person name="Lipzen A."/>
            <person name="Waldron R."/>
            <person name="Moloney N.M."/>
            <person name="Sperisen C."/>
            <person name="Kredics L."/>
            <person name="Vagvoelgyi C."/>
            <person name="Patrignani A."/>
            <person name="Fitzpatrick D."/>
            <person name="Nagy I."/>
            <person name="Doyle S."/>
            <person name="Anderson J.B."/>
            <person name="Grigoriev I.V."/>
            <person name="Gueldener U."/>
            <person name="Muensterkoetter M."/>
            <person name="Nagy L.G."/>
        </authorList>
    </citation>
    <scope>NUCLEOTIDE SEQUENCE [LARGE SCALE GENOMIC DNA]</scope>
    <source>
        <strain evidence="3">Ar21-2</strain>
    </source>
</reference>
<dbReference type="Proteomes" id="UP000217790">
    <property type="component" value="Unassembled WGS sequence"/>
</dbReference>
<feature type="compositionally biased region" description="Basic and acidic residues" evidence="1">
    <location>
        <begin position="122"/>
        <end position="131"/>
    </location>
</feature>
<dbReference type="AlphaFoldDB" id="A0A2H3CUB2"/>
<accession>A0A2H3CUB2</accession>
<feature type="region of interest" description="Disordered" evidence="1">
    <location>
        <begin position="122"/>
        <end position="145"/>
    </location>
</feature>
<keyword evidence="3" id="KW-1185">Reference proteome</keyword>
<dbReference type="EMBL" id="KZ293762">
    <property type="protein sequence ID" value="PBK79703.1"/>
    <property type="molecule type" value="Genomic_DNA"/>
</dbReference>